<dbReference type="Pfam" id="PF00732">
    <property type="entry name" value="GMC_oxred_N"/>
    <property type="match status" value="1"/>
</dbReference>
<dbReference type="Gene3D" id="3.50.50.60">
    <property type="entry name" value="FAD/NAD(P)-binding domain"/>
    <property type="match status" value="1"/>
</dbReference>
<dbReference type="Gene3D" id="3.30.560.10">
    <property type="entry name" value="Glucose Oxidase, domain 3"/>
    <property type="match status" value="1"/>
</dbReference>
<comment type="cofactor">
    <cofactor evidence="1 5">
        <name>FAD</name>
        <dbReference type="ChEBI" id="CHEBI:57692"/>
    </cofactor>
</comment>
<evidence type="ECO:0000256" key="4">
    <source>
        <dbReference type="ARBA" id="ARBA00022827"/>
    </source>
</evidence>
<dbReference type="InterPro" id="IPR012132">
    <property type="entry name" value="GMC_OxRdtase"/>
</dbReference>
<dbReference type="KEGG" id="dpp:DICPUDRAFT_87019"/>
<dbReference type="PANTHER" id="PTHR11552:SF147">
    <property type="entry name" value="CHOLINE DEHYDROGENASE, MITOCHONDRIAL"/>
    <property type="match status" value="1"/>
</dbReference>
<organism evidence="7 8">
    <name type="scientific">Dictyostelium purpureum</name>
    <name type="common">Slime mold</name>
    <dbReference type="NCBI Taxonomy" id="5786"/>
    <lineage>
        <taxon>Eukaryota</taxon>
        <taxon>Amoebozoa</taxon>
        <taxon>Evosea</taxon>
        <taxon>Eumycetozoa</taxon>
        <taxon>Dictyostelia</taxon>
        <taxon>Dictyosteliales</taxon>
        <taxon>Dictyosteliaceae</taxon>
        <taxon>Dictyostelium</taxon>
    </lineage>
</organism>
<sequence length="538" mass="58677">MNFNAYRLSQKGYSVLIIEGGGKSIGVLGGVDYVGTKGTIDPNTNKPLTKYDVPFYFQSADITGNRWDIEGTNVAKMIGGSGLHNAMVYQRGIESDYNWGLTGWNYQDMLPYFLKVETILDADLQTSNNHGHTGFIKVKSIPFDKEGNDYIKSCNASGLPFNGDFQTGPRAGCGYFHLNIDENGERCSTAHQYLVKALQNPRVKLLDSATVVRIKWIFNIITGKSEAIGIEYFTNDQPNTIKTLFCNKEVILAAGTLNTPKILMHSGIGDANLLAQTKYSNFITPVKHLPGVGKNLQNHFIVFNVWSYSDAGSRPDYYNTFNINLEYSTLGTGILATPGFSVGAWLKPNASAVNADSIMTIFPGALGSTLPGMMTFAISLCEPTPNSNNFLTLNDNTSGNAAQFYSRGAKVSFTPTLENKDVKKLVASLKESRRIMAFPPMSNLATPVQPGPQIDTDQEIEDYVSQNIVPHDHWVGTCKIGDPASDPNAVVDVNLRVIGVNKVRVVDASLFPIIPHGLVQASVMALAEKAAATILKDY</sequence>
<feature type="binding site" evidence="5">
    <location>
        <position position="211"/>
    </location>
    <ligand>
        <name>FAD</name>
        <dbReference type="ChEBI" id="CHEBI:57692"/>
    </ligand>
</feature>
<dbReference type="GeneID" id="10500105"/>
<dbReference type="OrthoDB" id="269227at2759"/>
<evidence type="ECO:0000256" key="5">
    <source>
        <dbReference type="PIRSR" id="PIRSR000137-2"/>
    </source>
</evidence>
<dbReference type="STRING" id="5786.F0ZFF5"/>
<feature type="domain" description="Glucose-methanol-choline oxidoreductase N-terminal" evidence="6">
    <location>
        <begin position="255"/>
        <end position="269"/>
    </location>
</feature>
<evidence type="ECO:0000313" key="7">
    <source>
        <dbReference type="EMBL" id="EGC37327.1"/>
    </source>
</evidence>
<keyword evidence="4 5" id="KW-0274">FAD</keyword>
<dbReference type="GO" id="GO:0016491">
    <property type="term" value="F:oxidoreductase activity"/>
    <property type="evidence" value="ECO:0000318"/>
    <property type="project" value="GO_Central"/>
</dbReference>
<name>F0ZFF5_DICPU</name>
<gene>
    <name evidence="7" type="ORF">DICPUDRAFT_87019</name>
</gene>
<reference evidence="8" key="1">
    <citation type="journal article" date="2011" name="Genome Biol.">
        <title>Comparative genomics of the social amoebae Dictyostelium discoideum and Dictyostelium purpureum.</title>
        <authorList>
            <consortium name="US DOE Joint Genome Institute (JGI-PGF)"/>
            <person name="Sucgang R."/>
            <person name="Kuo A."/>
            <person name="Tian X."/>
            <person name="Salerno W."/>
            <person name="Parikh A."/>
            <person name="Feasley C.L."/>
            <person name="Dalin E."/>
            <person name="Tu H."/>
            <person name="Huang E."/>
            <person name="Barry K."/>
            <person name="Lindquist E."/>
            <person name="Shapiro H."/>
            <person name="Bruce D."/>
            <person name="Schmutz J."/>
            <person name="Salamov A."/>
            <person name="Fey P."/>
            <person name="Gaudet P."/>
            <person name="Anjard C."/>
            <person name="Babu M.M."/>
            <person name="Basu S."/>
            <person name="Bushmanova Y."/>
            <person name="van der Wel H."/>
            <person name="Katoh-Kurasawa M."/>
            <person name="Dinh C."/>
            <person name="Coutinho P.M."/>
            <person name="Saito T."/>
            <person name="Elias M."/>
            <person name="Schaap P."/>
            <person name="Kay R.R."/>
            <person name="Henrissat B."/>
            <person name="Eichinger L."/>
            <person name="Rivero F."/>
            <person name="Putnam N.H."/>
            <person name="West C.M."/>
            <person name="Loomis W.F."/>
            <person name="Chisholm R.L."/>
            <person name="Shaulsky G."/>
            <person name="Strassmann J.E."/>
            <person name="Queller D.C."/>
            <person name="Kuspa A."/>
            <person name="Grigoriev I.V."/>
        </authorList>
    </citation>
    <scope>NUCLEOTIDE SEQUENCE [LARGE SCALE GENOMIC DNA]</scope>
    <source>
        <strain evidence="8">QSDP1</strain>
    </source>
</reference>
<keyword evidence="3" id="KW-0285">Flavoprotein</keyword>
<dbReference type="InterPro" id="IPR036188">
    <property type="entry name" value="FAD/NAD-bd_sf"/>
</dbReference>
<dbReference type="AlphaFoldDB" id="F0ZFF5"/>
<dbReference type="InterPro" id="IPR007867">
    <property type="entry name" value="GMC_OxRtase_C"/>
</dbReference>
<dbReference type="EMBL" id="GL871002">
    <property type="protein sequence ID" value="EGC37327.1"/>
    <property type="molecule type" value="Genomic_DNA"/>
</dbReference>
<feature type="binding site" evidence="5">
    <location>
        <begin position="85"/>
        <end position="88"/>
    </location>
    <ligand>
        <name>FAD</name>
        <dbReference type="ChEBI" id="CHEBI:57692"/>
    </ligand>
</feature>
<dbReference type="InterPro" id="IPR000172">
    <property type="entry name" value="GMC_OxRdtase_N"/>
</dbReference>
<dbReference type="RefSeq" id="XP_003286141.1">
    <property type="nucleotide sequence ID" value="XM_003286093.1"/>
</dbReference>
<dbReference type="SUPFAM" id="SSF51905">
    <property type="entry name" value="FAD/NAD(P)-binding domain"/>
    <property type="match status" value="1"/>
</dbReference>
<proteinExistence type="inferred from homology"/>
<protein>
    <recommendedName>
        <fullName evidence="6">Glucose-methanol-choline oxidoreductase N-terminal domain-containing protein</fullName>
    </recommendedName>
</protein>
<evidence type="ECO:0000256" key="1">
    <source>
        <dbReference type="ARBA" id="ARBA00001974"/>
    </source>
</evidence>
<keyword evidence="8" id="KW-1185">Reference proteome</keyword>
<dbReference type="PROSITE" id="PS00624">
    <property type="entry name" value="GMC_OXRED_2"/>
    <property type="match status" value="1"/>
</dbReference>
<evidence type="ECO:0000313" key="8">
    <source>
        <dbReference type="Proteomes" id="UP000001064"/>
    </source>
</evidence>
<dbReference type="eggNOG" id="KOG1238">
    <property type="taxonomic scope" value="Eukaryota"/>
</dbReference>
<dbReference type="GO" id="GO:0016614">
    <property type="term" value="F:oxidoreductase activity, acting on CH-OH group of donors"/>
    <property type="evidence" value="ECO:0007669"/>
    <property type="project" value="InterPro"/>
</dbReference>
<dbReference type="OMA" id="LQDQMNN"/>
<accession>F0ZFF5</accession>
<dbReference type="InParanoid" id="F0ZFF5"/>
<comment type="similarity">
    <text evidence="2">Belongs to the GMC oxidoreductase family.</text>
</comment>
<evidence type="ECO:0000256" key="2">
    <source>
        <dbReference type="ARBA" id="ARBA00010790"/>
    </source>
</evidence>
<dbReference type="Proteomes" id="UP000001064">
    <property type="component" value="Unassembled WGS sequence"/>
</dbReference>
<dbReference type="FunCoup" id="F0ZFF5">
    <property type="interactions" value="6"/>
</dbReference>
<dbReference type="VEuPathDB" id="AmoebaDB:DICPUDRAFT_87019"/>
<evidence type="ECO:0000256" key="3">
    <source>
        <dbReference type="ARBA" id="ARBA00022630"/>
    </source>
</evidence>
<dbReference type="Pfam" id="PF05199">
    <property type="entry name" value="GMC_oxred_C"/>
    <property type="match status" value="1"/>
</dbReference>
<dbReference type="PIRSF" id="PIRSF000137">
    <property type="entry name" value="Alcohol_oxidase"/>
    <property type="match status" value="1"/>
</dbReference>
<dbReference type="PANTHER" id="PTHR11552">
    <property type="entry name" value="GLUCOSE-METHANOL-CHOLINE GMC OXIDOREDUCTASE"/>
    <property type="match status" value="1"/>
</dbReference>
<evidence type="ECO:0000259" key="6">
    <source>
        <dbReference type="PROSITE" id="PS00624"/>
    </source>
</evidence>
<dbReference type="SUPFAM" id="SSF54373">
    <property type="entry name" value="FAD-linked reductases, C-terminal domain"/>
    <property type="match status" value="1"/>
</dbReference>
<dbReference type="GO" id="GO:0050660">
    <property type="term" value="F:flavin adenine dinucleotide binding"/>
    <property type="evidence" value="ECO:0007669"/>
    <property type="project" value="InterPro"/>
</dbReference>